<keyword evidence="3" id="KW-0812">Transmembrane</keyword>
<dbReference type="PANTHER" id="PTHR23070">
    <property type="entry name" value="BCS1 AAA-TYPE ATPASE"/>
    <property type="match status" value="1"/>
</dbReference>
<comment type="caution">
    <text evidence="16">The sequence shown here is derived from an EMBL/GenBank/DDBJ whole genome shotgun (WGS) entry which is preliminary data.</text>
</comment>
<evidence type="ECO:0000256" key="5">
    <source>
        <dbReference type="ARBA" id="ARBA00022792"/>
    </source>
</evidence>
<dbReference type="SMART" id="SM00382">
    <property type="entry name" value="AAA"/>
    <property type="match status" value="1"/>
</dbReference>
<keyword evidence="5" id="KW-0999">Mitochondrion inner membrane</keyword>
<accession>A0A9P6L2C3</accession>
<keyword evidence="8" id="KW-1133">Transmembrane helix</keyword>
<evidence type="ECO:0000256" key="10">
    <source>
        <dbReference type="ARBA" id="ARBA00023136"/>
    </source>
</evidence>
<dbReference type="AlphaFoldDB" id="A0A9P6L2C3"/>
<keyword evidence="10" id="KW-0472">Membrane</keyword>
<dbReference type="Proteomes" id="UP000736335">
    <property type="component" value="Unassembled WGS sequence"/>
</dbReference>
<feature type="domain" description="AAA+ ATPase" evidence="14">
    <location>
        <begin position="254"/>
        <end position="396"/>
    </location>
</feature>
<keyword evidence="9" id="KW-0496">Mitochondrion</keyword>
<proteinExistence type="inferred from homology"/>
<comment type="similarity">
    <text evidence="2">Belongs to the AAA ATPase family. BCS1 subfamily.</text>
</comment>
<evidence type="ECO:0000256" key="3">
    <source>
        <dbReference type="ARBA" id="ARBA00022692"/>
    </source>
</evidence>
<dbReference type="GO" id="GO:0016887">
    <property type="term" value="F:ATP hydrolysis activity"/>
    <property type="evidence" value="ECO:0007669"/>
    <property type="project" value="InterPro"/>
</dbReference>
<evidence type="ECO:0000256" key="6">
    <source>
        <dbReference type="ARBA" id="ARBA00022801"/>
    </source>
</evidence>
<evidence type="ECO:0000256" key="13">
    <source>
        <dbReference type="SAM" id="MobiDB-lite"/>
    </source>
</evidence>
<dbReference type="Gene3D" id="3.40.50.300">
    <property type="entry name" value="P-loop containing nucleotide triphosphate hydrolases"/>
    <property type="match status" value="1"/>
</dbReference>
<keyword evidence="17" id="KW-1185">Reference proteome</keyword>
<comment type="catalytic activity">
    <reaction evidence="11">
        <text>ATP + H2O = ADP + phosphate + H(+)</text>
        <dbReference type="Rhea" id="RHEA:13065"/>
        <dbReference type="ChEBI" id="CHEBI:15377"/>
        <dbReference type="ChEBI" id="CHEBI:15378"/>
        <dbReference type="ChEBI" id="CHEBI:30616"/>
        <dbReference type="ChEBI" id="CHEBI:43474"/>
        <dbReference type="ChEBI" id="CHEBI:456216"/>
    </reaction>
    <physiologicalReaction direction="left-to-right" evidence="11">
        <dbReference type="Rhea" id="RHEA:13066"/>
    </physiologicalReaction>
</comment>
<evidence type="ECO:0000256" key="1">
    <source>
        <dbReference type="ARBA" id="ARBA00004434"/>
    </source>
</evidence>
<dbReference type="Pfam" id="PF25426">
    <property type="entry name" value="AAA_lid_BCS1"/>
    <property type="match status" value="1"/>
</dbReference>
<feature type="region of interest" description="Disordered" evidence="13">
    <location>
        <begin position="514"/>
        <end position="558"/>
    </location>
</feature>
<dbReference type="InterPro" id="IPR057495">
    <property type="entry name" value="AAA_lid_BCS1"/>
</dbReference>
<reference evidence="16" key="1">
    <citation type="journal article" date="2020" name="Nat. Commun.">
        <title>Large-scale genome sequencing of mycorrhizal fungi provides insights into the early evolution of symbiotic traits.</title>
        <authorList>
            <person name="Miyauchi S."/>
            <person name="Kiss E."/>
            <person name="Kuo A."/>
            <person name="Drula E."/>
            <person name="Kohler A."/>
            <person name="Sanchez-Garcia M."/>
            <person name="Morin E."/>
            <person name="Andreopoulos B."/>
            <person name="Barry K.W."/>
            <person name="Bonito G."/>
            <person name="Buee M."/>
            <person name="Carver A."/>
            <person name="Chen C."/>
            <person name="Cichocki N."/>
            <person name="Clum A."/>
            <person name="Culley D."/>
            <person name="Crous P.W."/>
            <person name="Fauchery L."/>
            <person name="Girlanda M."/>
            <person name="Hayes R.D."/>
            <person name="Keri Z."/>
            <person name="LaButti K."/>
            <person name="Lipzen A."/>
            <person name="Lombard V."/>
            <person name="Magnuson J."/>
            <person name="Maillard F."/>
            <person name="Murat C."/>
            <person name="Nolan M."/>
            <person name="Ohm R.A."/>
            <person name="Pangilinan J."/>
            <person name="Pereira M.F."/>
            <person name="Perotto S."/>
            <person name="Peter M."/>
            <person name="Pfister S."/>
            <person name="Riley R."/>
            <person name="Sitrit Y."/>
            <person name="Stielow J.B."/>
            <person name="Szollosi G."/>
            <person name="Zifcakova L."/>
            <person name="Stursova M."/>
            <person name="Spatafora J.W."/>
            <person name="Tedersoo L."/>
            <person name="Vaario L.M."/>
            <person name="Yamada A."/>
            <person name="Yan M."/>
            <person name="Wang P."/>
            <person name="Xu J."/>
            <person name="Bruns T."/>
            <person name="Baldrian P."/>
            <person name="Vilgalys R."/>
            <person name="Dunand C."/>
            <person name="Henrissat B."/>
            <person name="Grigoriev I.V."/>
            <person name="Hibbett D."/>
            <person name="Nagy L.G."/>
            <person name="Martin F.M."/>
        </authorList>
    </citation>
    <scope>NUCLEOTIDE SEQUENCE</scope>
    <source>
        <strain evidence="16">UH-Tt-Lm1</strain>
    </source>
</reference>
<evidence type="ECO:0000259" key="14">
    <source>
        <dbReference type="SMART" id="SM00382"/>
    </source>
</evidence>
<evidence type="ECO:0000256" key="7">
    <source>
        <dbReference type="ARBA" id="ARBA00022840"/>
    </source>
</evidence>
<dbReference type="Pfam" id="PF08740">
    <property type="entry name" value="BCS1_N"/>
    <property type="match status" value="1"/>
</dbReference>
<dbReference type="InterPro" id="IPR014851">
    <property type="entry name" value="BCS1_N"/>
</dbReference>
<dbReference type="PROSITE" id="PS00674">
    <property type="entry name" value="AAA"/>
    <property type="match status" value="1"/>
</dbReference>
<dbReference type="InterPro" id="IPR050747">
    <property type="entry name" value="Mitochondrial_chaperone_BCS1"/>
</dbReference>
<evidence type="ECO:0000259" key="15">
    <source>
        <dbReference type="SMART" id="SM01024"/>
    </source>
</evidence>
<keyword evidence="6 16" id="KW-0378">Hydrolase</keyword>
<gene>
    <name evidence="16" type="ORF">BJ322DRAFT_452049</name>
</gene>
<dbReference type="InterPro" id="IPR003960">
    <property type="entry name" value="ATPase_AAA_CS"/>
</dbReference>
<evidence type="ECO:0000256" key="2">
    <source>
        <dbReference type="ARBA" id="ARBA00007448"/>
    </source>
</evidence>
<reference evidence="16" key="2">
    <citation type="submission" date="2020-11" db="EMBL/GenBank/DDBJ databases">
        <authorList>
            <consortium name="DOE Joint Genome Institute"/>
            <person name="Kuo A."/>
            <person name="Miyauchi S."/>
            <person name="Kiss E."/>
            <person name="Drula E."/>
            <person name="Kohler A."/>
            <person name="Sanchez-Garcia M."/>
            <person name="Andreopoulos B."/>
            <person name="Barry K.W."/>
            <person name="Bonito G."/>
            <person name="Buee M."/>
            <person name="Carver A."/>
            <person name="Chen C."/>
            <person name="Cichocki N."/>
            <person name="Clum A."/>
            <person name="Culley D."/>
            <person name="Crous P.W."/>
            <person name="Fauchery L."/>
            <person name="Girlanda M."/>
            <person name="Hayes R."/>
            <person name="Keri Z."/>
            <person name="Labutti K."/>
            <person name="Lipzen A."/>
            <person name="Lombard V."/>
            <person name="Magnuson J."/>
            <person name="Maillard F."/>
            <person name="Morin E."/>
            <person name="Murat C."/>
            <person name="Nolan M."/>
            <person name="Ohm R."/>
            <person name="Pangilinan J."/>
            <person name="Pereira M."/>
            <person name="Perotto S."/>
            <person name="Peter M."/>
            <person name="Riley R."/>
            <person name="Sitrit Y."/>
            <person name="Stielow B."/>
            <person name="Szollosi G."/>
            <person name="Zifcakova L."/>
            <person name="Stursova M."/>
            <person name="Spatafora J.W."/>
            <person name="Tedersoo L."/>
            <person name="Vaario L.-M."/>
            <person name="Yamada A."/>
            <person name="Yan M."/>
            <person name="Wang P."/>
            <person name="Xu J."/>
            <person name="Bruns T."/>
            <person name="Baldrian P."/>
            <person name="Vilgalys R."/>
            <person name="Henrissat B."/>
            <person name="Grigoriev I.V."/>
            <person name="Hibbett D."/>
            <person name="Nagy L.G."/>
            <person name="Martin F.M."/>
        </authorList>
    </citation>
    <scope>NUCLEOTIDE SEQUENCE</scope>
    <source>
        <strain evidence="16">UH-Tt-Lm1</strain>
    </source>
</reference>
<comment type="subcellular location">
    <subcellularLocation>
        <location evidence="1">Mitochondrion inner membrane</location>
        <topology evidence="1">Single-pass membrane protein</topology>
    </subcellularLocation>
</comment>
<dbReference type="SUPFAM" id="SSF52540">
    <property type="entry name" value="P-loop containing nucleoside triphosphate hydrolases"/>
    <property type="match status" value="1"/>
</dbReference>
<evidence type="ECO:0000256" key="11">
    <source>
        <dbReference type="ARBA" id="ARBA00048778"/>
    </source>
</evidence>
<keyword evidence="4 12" id="KW-0547">Nucleotide-binding</keyword>
<protein>
    <submittedName>
        <fullName evidence="16">P-loop containing nucleoside triphosphate hydrolase protein</fullName>
    </submittedName>
</protein>
<dbReference type="GO" id="GO:0005743">
    <property type="term" value="C:mitochondrial inner membrane"/>
    <property type="evidence" value="ECO:0007669"/>
    <property type="project" value="UniProtKB-SubCell"/>
</dbReference>
<name>A0A9P6L2C3_9AGAM</name>
<evidence type="ECO:0000313" key="17">
    <source>
        <dbReference type="Proteomes" id="UP000736335"/>
    </source>
</evidence>
<dbReference type="EMBL" id="WIUZ02000020">
    <property type="protein sequence ID" value="KAF9779267.1"/>
    <property type="molecule type" value="Genomic_DNA"/>
</dbReference>
<dbReference type="SMART" id="SM01024">
    <property type="entry name" value="BCS1_N"/>
    <property type="match status" value="1"/>
</dbReference>
<dbReference type="InterPro" id="IPR027417">
    <property type="entry name" value="P-loop_NTPase"/>
</dbReference>
<dbReference type="InterPro" id="IPR003593">
    <property type="entry name" value="AAA+_ATPase"/>
</dbReference>
<dbReference type="GO" id="GO:0005524">
    <property type="term" value="F:ATP binding"/>
    <property type="evidence" value="ECO:0007669"/>
    <property type="project" value="UniProtKB-KW"/>
</dbReference>
<dbReference type="Pfam" id="PF00004">
    <property type="entry name" value="AAA"/>
    <property type="match status" value="1"/>
</dbReference>
<keyword evidence="7 12" id="KW-0067">ATP-binding</keyword>
<feature type="domain" description="BCS1 N-terminal" evidence="15">
    <location>
        <begin position="47"/>
        <end position="223"/>
    </location>
</feature>
<feature type="compositionally biased region" description="Polar residues" evidence="13">
    <location>
        <begin position="522"/>
        <end position="532"/>
    </location>
</feature>
<evidence type="ECO:0000256" key="8">
    <source>
        <dbReference type="ARBA" id="ARBA00022989"/>
    </source>
</evidence>
<sequence length="558" mass="63086">MSTHTEDPPSVATADQDVRFSPYNFAMSVMTSVLTSYGPTWDVLRFLVLGSIAELTRRLFMHLLKKLENQFWMTVTFEDDDDSYRWMMLWLSKRPEWADAKELLVSTHSFGVGDLPSLVEAGEDGDSQNKIRFLPTHDRTASLWYRSHYVRLSRSLIQEGVYVKETLTVKILARDKKIVGQLLLEAKGVWKLAKAEAIFIYASDTRNEWRFVASRPQRPLSSIILDVGIKEKILVDAKDFLSSKKWYAERGIPFRRGYLLYGAPGTGKTSIITSLAAELGLDIFTVSLSRSNLDDNVLQQLIMDLPEKCIALMEDIDAAFHHSINRETDKSEKTATGDNKEEGSKITLSGLLNALDGVGAQEGRLLFATTNRYEALDPALRRPGRMDVHVEFKLASQYQAGEFFKLFYHPEKAAPKQLEAVADGGESNRDSGYFTPPKEKLVDIELPEGEKLLPSDEKEPDTTELVHLSEKFRDHIPTREISMAAIQGYLMMHKGRPRDAVEGVEAWVQKEMAKKEREVKSTAESCTSVGTRQRTHGHAMPKTPTRPGKRSPKPLNFR</sequence>
<evidence type="ECO:0000313" key="16">
    <source>
        <dbReference type="EMBL" id="KAF9779267.1"/>
    </source>
</evidence>
<dbReference type="InterPro" id="IPR003959">
    <property type="entry name" value="ATPase_AAA_core"/>
</dbReference>
<evidence type="ECO:0000256" key="4">
    <source>
        <dbReference type="ARBA" id="ARBA00022741"/>
    </source>
</evidence>
<dbReference type="OrthoDB" id="10251412at2759"/>
<evidence type="ECO:0000256" key="12">
    <source>
        <dbReference type="RuleBase" id="RU003651"/>
    </source>
</evidence>
<organism evidence="16 17">
    <name type="scientific">Thelephora terrestris</name>
    <dbReference type="NCBI Taxonomy" id="56493"/>
    <lineage>
        <taxon>Eukaryota</taxon>
        <taxon>Fungi</taxon>
        <taxon>Dikarya</taxon>
        <taxon>Basidiomycota</taxon>
        <taxon>Agaricomycotina</taxon>
        <taxon>Agaricomycetes</taxon>
        <taxon>Thelephorales</taxon>
        <taxon>Thelephoraceae</taxon>
        <taxon>Thelephora</taxon>
    </lineage>
</organism>
<evidence type="ECO:0000256" key="9">
    <source>
        <dbReference type="ARBA" id="ARBA00023128"/>
    </source>
</evidence>